<evidence type="ECO:0000313" key="1">
    <source>
        <dbReference type="EMBL" id="JAH56667.1"/>
    </source>
</evidence>
<dbReference type="EMBL" id="GBXM01051910">
    <property type="protein sequence ID" value="JAH56667.1"/>
    <property type="molecule type" value="Transcribed_RNA"/>
</dbReference>
<name>A0A0E9TT64_ANGAN</name>
<accession>A0A0E9TT64</accession>
<organism evidence="1">
    <name type="scientific">Anguilla anguilla</name>
    <name type="common">European freshwater eel</name>
    <name type="synonym">Muraena anguilla</name>
    <dbReference type="NCBI Taxonomy" id="7936"/>
    <lineage>
        <taxon>Eukaryota</taxon>
        <taxon>Metazoa</taxon>
        <taxon>Chordata</taxon>
        <taxon>Craniata</taxon>
        <taxon>Vertebrata</taxon>
        <taxon>Euteleostomi</taxon>
        <taxon>Actinopterygii</taxon>
        <taxon>Neopterygii</taxon>
        <taxon>Teleostei</taxon>
        <taxon>Anguilliformes</taxon>
        <taxon>Anguillidae</taxon>
        <taxon>Anguilla</taxon>
    </lineage>
</organism>
<protein>
    <submittedName>
        <fullName evidence="1">Uncharacterized protein</fullName>
    </submittedName>
</protein>
<proteinExistence type="predicted"/>
<sequence length="22" mass="2400">MIVLLVVWLDGTVSVTIRTVNA</sequence>
<reference evidence="1" key="2">
    <citation type="journal article" date="2015" name="Fish Shellfish Immunol.">
        <title>Early steps in the European eel (Anguilla anguilla)-Vibrio vulnificus interaction in the gills: Role of the RtxA13 toxin.</title>
        <authorList>
            <person name="Callol A."/>
            <person name="Pajuelo D."/>
            <person name="Ebbesson L."/>
            <person name="Teles M."/>
            <person name="MacKenzie S."/>
            <person name="Amaro C."/>
        </authorList>
    </citation>
    <scope>NUCLEOTIDE SEQUENCE</scope>
</reference>
<reference evidence="1" key="1">
    <citation type="submission" date="2014-11" db="EMBL/GenBank/DDBJ databases">
        <authorList>
            <person name="Amaro Gonzalez C."/>
        </authorList>
    </citation>
    <scope>NUCLEOTIDE SEQUENCE</scope>
</reference>
<dbReference type="AlphaFoldDB" id="A0A0E9TT64"/>